<feature type="domain" description="Ubiquitin fusion degradation protein UFD1 N-terminal subdomain 1" evidence="5">
    <location>
        <begin position="4"/>
        <end position="83"/>
    </location>
</feature>
<protein>
    <recommendedName>
        <fullName evidence="9">Ubiquitin fusion degradation protein UFD1</fullName>
    </recommendedName>
</protein>
<dbReference type="EMBL" id="FN668639">
    <property type="protein sequence ID" value="CBK20714.2"/>
    <property type="molecule type" value="Genomic_DNA"/>
</dbReference>
<dbReference type="GO" id="GO:0036503">
    <property type="term" value="P:ERAD pathway"/>
    <property type="evidence" value="ECO:0007669"/>
    <property type="project" value="TreeGrafter"/>
</dbReference>
<evidence type="ECO:0000256" key="1">
    <source>
        <dbReference type="ARBA" id="ARBA00006043"/>
    </source>
</evidence>
<dbReference type="InterPro" id="IPR055417">
    <property type="entry name" value="UFD1_N1"/>
</dbReference>
<evidence type="ECO:0000256" key="3">
    <source>
        <dbReference type="ARBA" id="ARBA00022786"/>
    </source>
</evidence>
<dbReference type="Gene3D" id="3.10.330.10">
    <property type="match status" value="1"/>
</dbReference>
<evidence type="ECO:0008006" key="9">
    <source>
        <dbReference type="Google" id="ProtNLM"/>
    </source>
</evidence>
<dbReference type="RefSeq" id="XP_012894762.1">
    <property type="nucleotide sequence ID" value="XM_013039308.1"/>
</dbReference>
<gene>
    <name evidence="7" type="ORF">GSBLH_T00006988001</name>
</gene>
<dbReference type="PANTHER" id="PTHR12555">
    <property type="entry name" value="UBIQUITIN FUSION DEGRADATON PROTEIN 1"/>
    <property type="match status" value="1"/>
</dbReference>
<dbReference type="PANTHER" id="PTHR12555:SF13">
    <property type="entry name" value="UBIQUITIN RECOGNITION FACTOR IN ER-ASSOCIATED DEGRADATION PROTEIN 1"/>
    <property type="match status" value="1"/>
</dbReference>
<dbReference type="Gene3D" id="2.40.40.50">
    <property type="entry name" value="Ubiquitin fusion degradation protein UFD1, N-terminal domain"/>
    <property type="match status" value="1"/>
</dbReference>
<evidence type="ECO:0000256" key="2">
    <source>
        <dbReference type="ARBA" id="ARBA00022741"/>
    </source>
</evidence>
<keyword evidence="4" id="KW-0067">ATP-binding</keyword>
<dbReference type="InterPro" id="IPR042299">
    <property type="entry name" value="Ufd1-like_Nn"/>
</dbReference>
<keyword evidence="2" id="KW-0547">Nucleotide-binding</keyword>
<dbReference type="InterPro" id="IPR004854">
    <property type="entry name" value="Ufd1-like"/>
</dbReference>
<dbReference type="GO" id="GO:0006511">
    <property type="term" value="P:ubiquitin-dependent protein catabolic process"/>
    <property type="evidence" value="ECO:0007669"/>
    <property type="project" value="InterPro"/>
</dbReference>
<organism evidence="7">
    <name type="scientific">Blastocystis hominis</name>
    <dbReference type="NCBI Taxonomy" id="12968"/>
    <lineage>
        <taxon>Eukaryota</taxon>
        <taxon>Sar</taxon>
        <taxon>Stramenopiles</taxon>
        <taxon>Bigyra</taxon>
        <taxon>Opalozoa</taxon>
        <taxon>Opalinata</taxon>
        <taxon>Blastocystidae</taxon>
        <taxon>Blastocystis</taxon>
    </lineage>
</organism>
<dbReference type="InterPro" id="IPR029067">
    <property type="entry name" value="CDC48_domain_2-like_sf"/>
</dbReference>
<proteinExistence type="inferred from homology"/>
<evidence type="ECO:0000313" key="7">
    <source>
        <dbReference type="EMBL" id="CBK20714.2"/>
    </source>
</evidence>
<feature type="domain" description="Ubiquitin fusion degradation protein UFD1 N-terminal subdomain 2" evidence="6">
    <location>
        <begin position="85"/>
        <end position="158"/>
    </location>
</feature>
<dbReference type="Pfam" id="PF24842">
    <property type="entry name" value="UFD1_N2"/>
    <property type="match status" value="1"/>
</dbReference>
<dbReference type="InParanoid" id="D8LYQ9"/>
<evidence type="ECO:0000313" key="8">
    <source>
        <dbReference type="Proteomes" id="UP000008312"/>
    </source>
</evidence>
<evidence type="ECO:0000256" key="4">
    <source>
        <dbReference type="ARBA" id="ARBA00022840"/>
    </source>
</evidence>
<dbReference type="Pfam" id="PF03152">
    <property type="entry name" value="UFD1_N1"/>
    <property type="match status" value="1"/>
</dbReference>
<dbReference type="OMA" id="LPKANWV"/>
<dbReference type="FunCoup" id="D8LYQ9">
    <property type="interactions" value="474"/>
</dbReference>
<dbReference type="GeneID" id="24923112"/>
<keyword evidence="8" id="KW-1185">Reference proteome</keyword>
<dbReference type="OrthoDB" id="422728at2759"/>
<dbReference type="InterPro" id="IPR055418">
    <property type="entry name" value="UFD1_N2"/>
</dbReference>
<dbReference type="GO" id="GO:0034098">
    <property type="term" value="C:VCP-NPL4-UFD1 AAA ATPase complex"/>
    <property type="evidence" value="ECO:0007669"/>
    <property type="project" value="TreeGrafter"/>
</dbReference>
<comment type="similarity">
    <text evidence="1">Belongs to the UFD1 family.</text>
</comment>
<dbReference type="GO" id="GO:0031593">
    <property type="term" value="F:polyubiquitin modification-dependent protein binding"/>
    <property type="evidence" value="ECO:0007669"/>
    <property type="project" value="TreeGrafter"/>
</dbReference>
<accession>D8LYQ9</accession>
<evidence type="ECO:0000259" key="6">
    <source>
        <dbReference type="Pfam" id="PF24842"/>
    </source>
</evidence>
<dbReference type="SUPFAM" id="SSF54585">
    <property type="entry name" value="Cdc48 domain 2-like"/>
    <property type="match status" value="1"/>
</dbReference>
<dbReference type="GO" id="GO:0005524">
    <property type="term" value="F:ATP binding"/>
    <property type="evidence" value="ECO:0007669"/>
    <property type="project" value="UniProtKB-KW"/>
</dbReference>
<reference evidence="7" key="1">
    <citation type="submission" date="2010-02" db="EMBL/GenBank/DDBJ databases">
        <title>Sequencing and annotation of the Blastocystis hominis genome.</title>
        <authorList>
            <person name="Wincker P."/>
        </authorList>
    </citation>
    <scope>NUCLEOTIDE SEQUENCE</scope>
    <source>
        <strain evidence="7">Singapore isolate B</strain>
    </source>
</reference>
<evidence type="ECO:0000259" key="5">
    <source>
        <dbReference type="Pfam" id="PF03152"/>
    </source>
</evidence>
<name>D8LYQ9_BLAHO</name>
<dbReference type="AlphaFoldDB" id="D8LYQ9"/>
<sequence>MQKRDSEDEYGDKIILPEMAMAYINGTTAQYPLMFRISNGSQSSYCGVKEFSAPERNCYVPRWIMAKLRISPGDYLIVENLNLRKATFVKLKFRDGTFGELSNPRAILEIKLKNFSVLSKGDSITIEHLGKEYIIDIIDTQPDDVVVIVETDVEVDIEYAEVEKISPAIQEESDVTEPSPQIARFAE</sequence>
<dbReference type="Proteomes" id="UP000008312">
    <property type="component" value="Unassembled WGS sequence"/>
</dbReference>
<keyword evidence="3" id="KW-0833">Ubl conjugation pathway</keyword>